<name>A0A645ARD5_9ZZZZ</name>
<dbReference type="InterPro" id="IPR045155">
    <property type="entry name" value="Beta-lactam_cat"/>
</dbReference>
<sequence>MDWAEAVQKETEAFRGTTGVVVSSLADGRRLSHNADRVFSSASLIKLGVLYTLFSKHASGEIDLDEVYGFSSAECADGGLLHRVRSGARLRLDDLALLMISVSDNTAANLLIDRLGMDAVNGGFRELGLSGTVLGRKMLDFEAKKAGKDNFTTAGDMAVLLETLHSGQNFPASARSRMMEMLSLQKLNSKLPGLIPVLDVDDVEQFLAHKTGELPGNEHDAGVFFFRGRKPVVVSVLTEGLKDRSEGVEFCARIGRILYDAFRNQQ</sequence>
<feature type="domain" description="Beta-lactamase class A catalytic" evidence="1">
    <location>
        <begin position="19"/>
        <end position="238"/>
    </location>
</feature>
<dbReference type="Pfam" id="PF13354">
    <property type="entry name" value="Beta-lactamase2"/>
    <property type="match status" value="1"/>
</dbReference>
<dbReference type="EC" id="3.5.2.6" evidence="2"/>
<dbReference type="InterPro" id="IPR000871">
    <property type="entry name" value="Beta-lactam_class-A"/>
</dbReference>
<dbReference type="EMBL" id="VSSQ01015460">
    <property type="protein sequence ID" value="MPM55835.1"/>
    <property type="molecule type" value="Genomic_DNA"/>
</dbReference>
<accession>A0A645ARD5</accession>
<dbReference type="GO" id="GO:0046677">
    <property type="term" value="P:response to antibiotic"/>
    <property type="evidence" value="ECO:0007669"/>
    <property type="project" value="InterPro"/>
</dbReference>
<reference evidence="2" key="1">
    <citation type="submission" date="2019-08" db="EMBL/GenBank/DDBJ databases">
        <authorList>
            <person name="Kucharzyk K."/>
            <person name="Murdoch R.W."/>
            <person name="Higgins S."/>
            <person name="Loffler F."/>
        </authorList>
    </citation>
    <scope>NUCLEOTIDE SEQUENCE</scope>
</reference>
<dbReference type="GO" id="GO:0030655">
    <property type="term" value="P:beta-lactam antibiotic catabolic process"/>
    <property type="evidence" value="ECO:0007669"/>
    <property type="project" value="InterPro"/>
</dbReference>
<dbReference type="Gene3D" id="3.40.710.10">
    <property type="entry name" value="DD-peptidase/beta-lactamase superfamily"/>
    <property type="match status" value="1"/>
</dbReference>
<evidence type="ECO:0000313" key="2">
    <source>
        <dbReference type="EMBL" id="MPM55835.1"/>
    </source>
</evidence>
<comment type="caution">
    <text evidence="2">The sequence shown here is derived from an EMBL/GenBank/DDBJ whole genome shotgun (WGS) entry which is preliminary data.</text>
</comment>
<proteinExistence type="predicted"/>
<dbReference type="InterPro" id="IPR012338">
    <property type="entry name" value="Beta-lactam/transpept-like"/>
</dbReference>
<dbReference type="AlphaFoldDB" id="A0A645ARD5"/>
<evidence type="ECO:0000259" key="1">
    <source>
        <dbReference type="Pfam" id="PF13354"/>
    </source>
</evidence>
<keyword evidence="2" id="KW-0378">Hydrolase</keyword>
<dbReference type="SUPFAM" id="SSF56601">
    <property type="entry name" value="beta-lactamase/transpeptidase-like"/>
    <property type="match status" value="1"/>
</dbReference>
<dbReference type="PANTHER" id="PTHR35333">
    <property type="entry name" value="BETA-LACTAMASE"/>
    <property type="match status" value="1"/>
</dbReference>
<protein>
    <submittedName>
        <fullName evidence="2">Beta-lactamase AST-1</fullName>
        <ecNumber evidence="2">3.5.2.6</ecNumber>
    </submittedName>
</protein>
<dbReference type="PANTHER" id="PTHR35333:SF3">
    <property type="entry name" value="BETA-LACTAMASE-TYPE TRANSPEPTIDASE FOLD CONTAINING PROTEIN"/>
    <property type="match status" value="1"/>
</dbReference>
<dbReference type="GO" id="GO:0008800">
    <property type="term" value="F:beta-lactamase activity"/>
    <property type="evidence" value="ECO:0007669"/>
    <property type="project" value="UniProtKB-EC"/>
</dbReference>
<organism evidence="2">
    <name type="scientific">bioreactor metagenome</name>
    <dbReference type="NCBI Taxonomy" id="1076179"/>
    <lineage>
        <taxon>unclassified sequences</taxon>
        <taxon>metagenomes</taxon>
        <taxon>ecological metagenomes</taxon>
    </lineage>
</organism>
<gene>
    <name evidence="2" type="primary">bla_5</name>
    <name evidence="2" type="ORF">SDC9_102632</name>
</gene>